<dbReference type="Proteomes" id="UP000030687">
    <property type="component" value="Unassembled WGS sequence"/>
</dbReference>
<evidence type="ECO:0000256" key="1">
    <source>
        <dbReference type="ARBA" id="ARBA00001966"/>
    </source>
</evidence>
<dbReference type="Gramene" id="ESR39976">
    <property type="protein sequence ID" value="ESR39976"/>
    <property type="gene ID" value="CICLE_v10026917mg"/>
</dbReference>
<reference evidence="3 4" key="1">
    <citation type="submission" date="2013-10" db="EMBL/GenBank/DDBJ databases">
        <authorList>
            <consortium name="International Citrus Genome Consortium"/>
            <person name="Jenkins J."/>
            <person name="Schmutz J."/>
            <person name="Prochnik S."/>
            <person name="Rokhsar D."/>
            <person name="Gmitter F."/>
            <person name="Ollitrault P."/>
            <person name="Machado M."/>
            <person name="Talon M."/>
            <person name="Wincker P."/>
            <person name="Jaillon O."/>
            <person name="Morgante M."/>
        </authorList>
    </citation>
    <scope>NUCLEOTIDE SEQUENCE</scope>
    <source>
        <strain evidence="4">cv. Clemenules</strain>
    </source>
</reference>
<gene>
    <name evidence="3" type="ORF">CICLE_v10026917mg</name>
</gene>
<dbReference type="InterPro" id="IPR003698">
    <property type="entry name" value="Lipoyl_synth"/>
</dbReference>
<dbReference type="EMBL" id="KI536925">
    <property type="protein sequence ID" value="ESR39977.1"/>
    <property type="molecule type" value="Genomic_DNA"/>
</dbReference>
<dbReference type="Gramene" id="ESR39977">
    <property type="protein sequence ID" value="ESR39977"/>
    <property type="gene ID" value="CICLE_v10026917mg"/>
</dbReference>
<proteinExistence type="predicted"/>
<dbReference type="STRING" id="85681.V4SS53"/>
<sequence length="58" mass="6478">MILGDTCTRSCRICNVKNSFAHPPLNLLEPTNVAEVIAWWGLDYLVITSVDRDDSADQ</sequence>
<dbReference type="PANTHER" id="PTHR10949:SF0">
    <property type="entry name" value="LIPOYL SYNTHASE, MITOCHONDRIAL"/>
    <property type="match status" value="1"/>
</dbReference>
<keyword evidence="2" id="KW-0004">4Fe-4S</keyword>
<dbReference type="SUPFAM" id="SSF102114">
    <property type="entry name" value="Radical SAM enzymes"/>
    <property type="match status" value="1"/>
</dbReference>
<dbReference type="eggNOG" id="KOG2672">
    <property type="taxonomic scope" value="Eukaryota"/>
</dbReference>
<accession>V4SS53</accession>
<evidence type="ECO:0008006" key="5">
    <source>
        <dbReference type="Google" id="ProtNLM"/>
    </source>
</evidence>
<name>V4SS53_CITCL</name>
<keyword evidence="2" id="KW-0411">Iron-sulfur</keyword>
<dbReference type="InterPro" id="IPR058240">
    <property type="entry name" value="rSAM_sf"/>
</dbReference>
<evidence type="ECO:0000256" key="2">
    <source>
        <dbReference type="ARBA" id="ARBA00022485"/>
    </source>
</evidence>
<dbReference type="GO" id="GO:0051539">
    <property type="term" value="F:4 iron, 4 sulfur cluster binding"/>
    <property type="evidence" value="ECO:0007669"/>
    <property type="project" value="UniProtKB-KW"/>
</dbReference>
<dbReference type="PANTHER" id="PTHR10949">
    <property type="entry name" value="LIPOYL SYNTHASE"/>
    <property type="match status" value="1"/>
</dbReference>
<dbReference type="KEGG" id="cic:CICLE_v10026917mg"/>
<organism evidence="3 4">
    <name type="scientific">Citrus clementina</name>
    <name type="common">Clementine</name>
    <name type="synonym">Citrus deliciosa x Citrus sinensis</name>
    <dbReference type="NCBI Taxonomy" id="85681"/>
    <lineage>
        <taxon>Eukaryota</taxon>
        <taxon>Viridiplantae</taxon>
        <taxon>Streptophyta</taxon>
        <taxon>Embryophyta</taxon>
        <taxon>Tracheophyta</taxon>
        <taxon>Spermatophyta</taxon>
        <taxon>Magnoliopsida</taxon>
        <taxon>eudicotyledons</taxon>
        <taxon>Gunneridae</taxon>
        <taxon>Pentapetalae</taxon>
        <taxon>rosids</taxon>
        <taxon>malvids</taxon>
        <taxon>Sapindales</taxon>
        <taxon>Rutaceae</taxon>
        <taxon>Aurantioideae</taxon>
        <taxon>Citrus</taxon>
    </lineage>
</organism>
<keyword evidence="2" id="KW-0408">Iron</keyword>
<dbReference type="AlphaFoldDB" id="V4SS53"/>
<keyword evidence="2" id="KW-0479">Metal-binding</keyword>
<protein>
    <recommendedName>
        <fullName evidence="5">Lipoyl synthase N-terminal domain-containing protein</fullName>
    </recommendedName>
</protein>
<dbReference type="GO" id="GO:0005739">
    <property type="term" value="C:mitochondrion"/>
    <property type="evidence" value="ECO:0007669"/>
    <property type="project" value="TreeGrafter"/>
</dbReference>
<dbReference type="EMBL" id="KI536925">
    <property type="protein sequence ID" value="ESR39976.1"/>
    <property type="molecule type" value="Genomic_DNA"/>
</dbReference>
<comment type="cofactor">
    <cofactor evidence="1">
        <name>[4Fe-4S] cluster</name>
        <dbReference type="ChEBI" id="CHEBI:49883"/>
    </cofactor>
</comment>
<dbReference type="InParanoid" id="V4SS53"/>
<evidence type="ECO:0000313" key="4">
    <source>
        <dbReference type="Proteomes" id="UP000030687"/>
    </source>
</evidence>
<evidence type="ECO:0000313" key="3">
    <source>
        <dbReference type="EMBL" id="ESR39976.1"/>
    </source>
</evidence>
<keyword evidence="4" id="KW-1185">Reference proteome</keyword>
<dbReference type="GO" id="GO:0016992">
    <property type="term" value="F:lipoate synthase activity"/>
    <property type="evidence" value="ECO:0007669"/>
    <property type="project" value="InterPro"/>
</dbReference>